<feature type="signal peptide" evidence="13">
    <location>
        <begin position="1"/>
        <end position="16"/>
    </location>
</feature>
<evidence type="ECO:0000313" key="15">
    <source>
        <dbReference type="Ensembl" id="ENSPNAP00000038249.1"/>
    </source>
</evidence>
<dbReference type="InterPro" id="IPR036179">
    <property type="entry name" value="Ig-like_dom_sf"/>
</dbReference>
<evidence type="ECO:0000256" key="8">
    <source>
        <dbReference type="ARBA" id="ARBA00023170"/>
    </source>
</evidence>
<evidence type="ECO:0000259" key="14">
    <source>
        <dbReference type="PROSITE" id="PS50835"/>
    </source>
</evidence>
<dbReference type="Ensembl" id="ENSPNAT00000065920.1">
    <property type="protein sequence ID" value="ENSPNAP00000038249.1"/>
    <property type="gene ID" value="ENSPNAG00000034830.1"/>
</dbReference>
<accession>A0AAR2IJT0</accession>
<evidence type="ECO:0000256" key="13">
    <source>
        <dbReference type="SAM" id="SignalP"/>
    </source>
</evidence>
<sequence length="392" mass="44230">MQVGLYLLLVLHIAEGCKLKDGKFEEITAYTGGSALLPCYCTDPQATPGRFTWKKLYTDNDMMKEMSSERSQYRDRVQLVNGHSPGNLSLLISLLTEEDGGDYRCYLESRYTDIRLTVKGCTLTNRQKTLYITAHTGGSVLLPCSCTELRVKPKTFTWMKYNQKWDRIPFESGQYRDRVQLVNGHSPGNLSLLISHLTEEDGGDYRCDLPSGYTDIRLTVKAATAKPMTITSPSIYKPNPQSTGKSDGSSTVISTKSHTQQDVSSPSTKELIIYATVGGLLLLMVLIGVIYWRYRAKRQGQMEDGERKPEWRRDQETQNEVLFTTVNEDNRNKIKKTDDYEGLYAGVNKAKCTKVENDDVTYSTVVHNKRSTPATVLLDTEETTEYASIKLN</sequence>
<dbReference type="PANTHER" id="PTHR25466:SF14">
    <property type="entry name" value="BUTYROPHILIN SUBFAMILY 2 MEMBER A2-LIKE-RELATED"/>
    <property type="match status" value="1"/>
</dbReference>
<dbReference type="PROSITE" id="PS50835">
    <property type="entry name" value="IG_LIKE"/>
    <property type="match status" value="2"/>
</dbReference>
<feature type="chain" id="PRO_5044712485" description="Ig-like domain-containing protein" evidence="13">
    <location>
        <begin position="17"/>
        <end position="392"/>
    </location>
</feature>
<dbReference type="Gene3D" id="2.60.40.10">
    <property type="entry name" value="Immunoglobulins"/>
    <property type="match status" value="2"/>
</dbReference>
<evidence type="ECO:0000256" key="9">
    <source>
        <dbReference type="ARBA" id="ARBA00023180"/>
    </source>
</evidence>
<dbReference type="PANTHER" id="PTHR25466">
    <property type="entry name" value="T-LYMPHOCYTE ACTIVATION ANTIGEN"/>
    <property type="match status" value="1"/>
</dbReference>
<evidence type="ECO:0000256" key="1">
    <source>
        <dbReference type="ARBA" id="ARBA00004251"/>
    </source>
</evidence>
<evidence type="ECO:0000256" key="7">
    <source>
        <dbReference type="ARBA" id="ARBA00023157"/>
    </source>
</evidence>
<reference evidence="15 16" key="1">
    <citation type="submission" date="2020-10" db="EMBL/GenBank/DDBJ databases">
        <title>Pygocentrus nattereri (red-bellied piranha) genome, fPygNat1, primary haplotype.</title>
        <authorList>
            <person name="Myers G."/>
            <person name="Meyer A."/>
            <person name="Karagic N."/>
            <person name="Pippel M."/>
            <person name="Winkler S."/>
            <person name="Tracey A."/>
            <person name="Wood J."/>
            <person name="Formenti G."/>
            <person name="Howe K."/>
            <person name="Fedrigo O."/>
            <person name="Jarvis E.D."/>
        </authorList>
    </citation>
    <scope>NUCLEOTIDE SEQUENCE [LARGE SCALE GENOMIC DNA]</scope>
</reference>
<dbReference type="Ensembl" id="ENSPNAT00000058805.1">
    <property type="protein sequence ID" value="ENSPNAP00000076553.1"/>
    <property type="gene ID" value="ENSPNAG00000034830.1"/>
</dbReference>
<dbReference type="Ensembl" id="ENSPNAT00000057396.1">
    <property type="protein sequence ID" value="ENSPNAP00000067086.1"/>
    <property type="gene ID" value="ENSPNAG00000034830.1"/>
</dbReference>
<dbReference type="GO" id="GO:0009897">
    <property type="term" value="C:external side of plasma membrane"/>
    <property type="evidence" value="ECO:0007669"/>
    <property type="project" value="TreeGrafter"/>
</dbReference>
<dbReference type="GO" id="GO:0042130">
    <property type="term" value="P:negative regulation of T cell proliferation"/>
    <property type="evidence" value="ECO:0007669"/>
    <property type="project" value="TreeGrafter"/>
</dbReference>
<keyword evidence="2" id="KW-1003">Cell membrane</keyword>
<feature type="region of interest" description="Disordered" evidence="11">
    <location>
        <begin position="231"/>
        <end position="265"/>
    </location>
</feature>
<dbReference type="AlphaFoldDB" id="A0AAR2IJT0"/>
<dbReference type="GO" id="GO:0071222">
    <property type="term" value="P:cellular response to lipopolysaccharide"/>
    <property type="evidence" value="ECO:0007669"/>
    <property type="project" value="TreeGrafter"/>
</dbReference>
<dbReference type="GO" id="GO:0042102">
    <property type="term" value="P:positive regulation of T cell proliferation"/>
    <property type="evidence" value="ECO:0007669"/>
    <property type="project" value="TreeGrafter"/>
</dbReference>
<feature type="domain" description="Ig-like" evidence="14">
    <location>
        <begin position="32"/>
        <end position="117"/>
    </location>
</feature>
<dbReference type="Pfam" id="PF07686">
    <property type="entry name" value="V-set"/>
    <property type="match status" value="2"/>
</dbReference>
<keyword evidence="3 12" id="KW-0812">Transmembrane</keyword>
<evidence type="ECO:0000256" key="6">
    <source>
        <dbReference type="ARBA" id="ARBA00023136"/>
    </source>
</evidence>
<keyword evidence="8" id="KW-0675">Receptor</keyword>
<keyword evidence="10" id="KW-0393">Immunoglobulin domain</keyword>
<comment type="subcellular location">
    <subcellularLocation>
        <location evidence="1">Cell membrane</location>
        <topology evidence="1">Single-pass type I membrane protein</topology>
    </subcellularLocation>
</comment>
<dbReference type="Ensembl" id="ENSPNAT00000064975.1">
    <property type="protein sequence ID" value="ENSPNAP00000058208.1"/>
    <property type="gene ID" value="ENSPNAG00000034830.1"/>
</dbReference>
<organism evidence="15 16">
    <name type="scientific">Pygocentrus nattereri</name>
    <name type="common">Red-bellied piranha</name>
    <dbReference type="NCBI Taxonomy" id="42514"/>
    <lineage>
        <taxon>Eukaryota</taxon>
        <taxon>Metazoa</taxon>
        <taxon>Chordata</taxon>
        <taxon>Craniata</taxon>
        <taxon>Vertebrata</taxon>
        <taxon>Euteleostomi</taxon>
        <taxon>Actinopterygii</taxon>
        <taxon>Neopterygii</taxon>
        <taxon>Teleostei</taxon>
        <taxon>Ostariophysi</taxon>
        <taxon>Characiformes</taxon>
        <taxon>Characoidei</taxon>
        <taxon>Pygocentrus</taxon>
    </lineage>
</organism>
<name>A0AAR2IJT0_PYGNA</name>
<dbReference type="InterPro" id="IPR003599">
    <property type="entry name" value="Ig_sub"/>
</dbReference>
<feature type="domain" description="Ig-like" evidence="14">
    <location>
        <begin position="137"/>
        <end position="231"/>
    </location>
</feature>
<evidence type="ECO:0000256" key="12">
    <source>
        <dbReference type="SAM" id="Phobius"/>
    </source>
</evidence>
<dbReference type="Proteomes" id="UP001501920">
    <property type="component" value="Chromosome 4"/>
</dbReference>
<evidence type="ECO:0000313" key="16">
    <source>
        <dbReference type="Proteomes" id="UP001501920"/>
    </source>
</evidence>
<dbReference type="GO" id="GO:0031295">
    <property type="term" value="P:T cell costimulation"/>
    <property type="evidence" value="ECO:0007669"/>
    <property type="project" value="TreeGrafter"/>
</dbReference>
<dbReference type="InterPro" id="IPR013783">
    <property type="entry name" value="Ig-like_fold"/>
</dbReference>
<evidence type="ECO:0000256" key="11">
    <source>
        <dbReference type="SAM" id="MobiDB-lite"/>
    </source>
</evidence>
<dbReference type="InterPro" id="IPR051713">
    <property type="entry name" value="T-cell_Activation_Regulation"/>
</dbReference>
<dbReference type="SMART" id="SM00409">
    <property type="entry name" value="IG"/>
    <property type="match status" value="2"/>
</dbReference>
<keyword evidence="9" id="KW-0325">Glycoprotein</keyword>
<dbReference type="InterPro" id="IPR003598">
    <property type="entry name" value="Ig_sub2"/>
</dbReference>
<dbReference type="Ensembl" id="ENSPNAT00000065634.1">
    <property type="protein sequence ID" value="ENSPNAP00000066311.1"/>
    <property type="gene ID" value="ENSPNAG00000034830.1"/>
</dbReference>
<dbReference type="SMART" id="SM00408">
    <property type="entry name" value="IGc2"/>
    <property type="match status" value="2"/>
</dbReference>
<dbReference type="InterPro" id="IPR007110">
    <property type="entry name" value="Ig-like_dom"/>
</dbReference>
<evidence type="ECO:0000256" key="3">
    <source>
        <dbReference type="ARBA" id="ARBA00022692"/>
    </source>
</evidence>
<dbReference type="GO" id="GO:0007166">
    <property type="term" value="P:cell surface receptor signaling pathway"/>
    <property type="evidence" value="ECO:0007669"/>
    <property type="project" value="TreeGrafter"/>
</dbReference>
<dbReference type="GO" id="GO:0006955">
    <property type="term" value="P:immune response"/>
    <property type="evidence" value="ECO:0007669"/>
    <property type="project" value="TreeGrafter"/>
</dbReference>
<dbReference type="SMART" id="SM00406">
    <property type="entry name" value="IGv"/>
    <property type="match status" value="2"/>
</dbReference>
<dbReference type="GeneTree" id="ENSGT01120000272172"/>
<evidence type="ECO:0000256" key="5">
    <source>
        <dbReference type="ARBA" id="ARBA00022989"/>
    </source>
</evidence>
<evidence type="ECO:0000256" key="2">
    <source>
        <dbReference type="ARBA" id="ARBA00022475"/>
    </source>
</evidence>
<dbReference type="SUPFAM" id="SSF48726">
    <property type="entry name" value="Immunoglobulin"/>
    <property type="match status" value="2"/>
</dbReference>
<dbReference type="Ensembl" id="ENSPNAT00000043293.1">
    <property type="protein sequence ID" value="ENSPNAP00000061966.1"/>
    <property type="gene ID" value="ENSPNAG00000034830.1"/>
</dbReference>
<dbReference type="RefSeq" id="XP_037393383.1">
    <property type="nucleotide sequence ID" value="XM_037537486.1"/>
</dbReference>
<keyword evidence="6 12" id="KW-0472">Membrane</keyword>
<reference evidence="15" key="2">
    <citation type="submission" date="2025-05" db="UniProtKB">
        <authorList>
            <consortium name="Ensembl"/>
        </authorList>
    </citation>
    <scope>IDENTIFICATION</scope>
</reference>
<proteinExistence type="predicted"/>
<keyword evidence="16" id="KW-1185">Reference proteome</keyword>
<feature type="transmembrane region" description="Helical" evidence="12">
    <location>
        <begin position="271"/>
        <end position="292"/>
    </location>
</feature>
<dbReference type="GeneID" id="108416515"/>
<keyword evidence="4 13" id="KW-0732">Signal</keyword>
<dbReference type="Ensembl" id="ENSPNAT00000082202.1">
    <property type="protein sequence ID" value="ENSPNAP00000051043.1"/>
    <property type="gene ID" value="ENSPNAG00000034830.1"/>
</dbReference>
<protein>
    <recommendedName>
        <fullName evidence="14">Ig-like domain-containing protein</fullName>
    </recommendedName>
</protein>
<dbReference type="InterPro" id="IPR013106">
    <property type="entry name" value="Ig_V-set"/>
</dbReference>
<keyword evidence="5 12" id="KW-1133">Transmembrane helix</keyword>
<evidence type="ECO:0000256" key="10">
    <source>
        <dbReference type="ARBA" id="ARBA00023319"/>
    </source>
</evidence>
<keyword evidence="7" id="KW-1015">Disulfide bond</keyword>
<evidence type="ECO:0000256" key="4">
    <source>
        <dbReference type="ARBA" id="ARBA00022729"/>
    </source>
</evidence>